<gene>
    <name evidence="1" type="ORF">LEMA_P003960.1</name>
</gene>
<dbReference type="EMBL" id="FP929139">
    <property type="protein sequence ID" value="CBY01609.1"/>
    <property type="molecule type" value="Genomic_DNA"/>
</dbReference>
<dbReference type="VEuPathDB" id="FungiDB:LEMA_P003960.1"/>
<evidence type="ECO:0000313" key="1">
    <source>
        <dbReference type="EMBL" id="CBY01609.1"/>
    </source>
</evidence>
<dbReference type="OMA" id="ARDGINC"/>
<keyword evidence="2" id="KW-1185">Reference proteome</keyword>
<dbReference type="InParanoid" id="E5AEH0"/>
<dbReference type="Proteomes" id="UP000002668">
    <property type="component" value="Genome"/>
</dbReference>
<dbReference type="OrthoDB" id="3800017at2759"/>
<dbReference type="AlphaFoldDB" id="E5AEH0"/>
<sequence>MPSSMDYSTRLLRNHGRLVHTMKKSVARTSNRSGPDMSEWCSYTSTKNVPLHVKTCHWVENNPPECAMPWLLYNPLSCNYRKSLSHLSLPMLALDDHIDSCFSNRFFFLPRCTLAGTGTMRSKSSFMEKSLLLGVPFLSVVNALPNPQLLPQILPAVPVPAPTRLSTTVLPASSTSAASRASSLAPVVVPSVAPLSALLPPILNPSTLVSIVSSVAQIPAAPVSTLQQLVTNVASISAPIPVPSLALSRASSAALPSLVPAVSVVPQISSLAAAVQTPSVPLPLPLLPPVFQPVALPIPSLSTVVPEDTTVVPALPPFFPPIGLPPHYGLPPLFPPAPLLAVPPVVSLLPSDAITEIAASPVASILPAILPALPNVPAIAIPPLPTLPTLFEDLTPAEVQSVLLPLLPTLVAVPPVNVTGLAATLVDAIPTEVLSSLPTLAALDIPPIPLPLPLGEPEFPVEFPATEVENLLPVASSLLDDITDAVPTLLSNPLPLPVASGVIADVVEDFLDVVPTFIPDLLPIIPVPSNPPIPLVPLTDSVPIASGTVSDLSHDWTFYSSGLVQIDEVFLNPFTGLLAGFLSDGTSVGLFVDGLHIGVHVVVYSPTFEFLIRQFSLPLLPLHGGWGFGTYGLPASDSS</sequence>
<dbReference type="STRING" id="985895.E5AEH0"/>
<protein>
    <submittedName>
        <fullName evidence="1">Predicted protein</fullName>
    </submittedName>
</protein>
<name>E5AEH0_LEPMJ</name>
<reference evidence="2" key="1">
    <citation type="journal article" date="2011" name="Nat. Commun.">
        <title>Effector diversification within compartments of the Leptosphaeria maculans genome affected by Repeat-Induced Point mutations.</title>
        <authorList>
            <person name="Rouxel T."/>
            <person name="Grandaubert J."/>
            <person name="Hane J.K."/>
            <person name="Hoede C."/>
            <person name="van de Wouw A.P."/>
            <person name="Couloux A."/>
            <person name="Dominguez V."/>
            <person name="Anthouard V."/>
            <person name="Bally P."/>
            <person name="Bourras S."/>
            <person name="Cozijnsen A.J."/>
            <person name="Ciuffetti L.M."/>
            <person name="Degrave A."/>
            <person name="Dilmaghani A."/>
            <person name="Duret L."/>
            <person name="Fudal I."/>
            <person name="Goodwin S.B."/>
            <person name="Gout L."/>
            <person name="Glaser N."/>
            <person name="Linglin J."/>
            <person name="Kema G.H.J."/>
            <person name="Lapalu N."/>
            <person name="Lawrence C.B."/>
            <person name="May K."/>
            <person name="Meyer M."/>
            <person name="Ollivier B."/>
            <person name="Poulain J."/>
            <person name="Schoch C.L."/>
            <person name="Simon A."/>
            <person name="Spatafora J.W."/>
            <person name="Stachowiak A."/>
            <person name="Turgeon B.G."/>
            <person name="Tyler B.M."/>
            <person name="Vincent D."/>
            <person name="Weissenbach J."/>
            <person name="Amselem J."/>
            <person name="Quesneville H."/>
            <person name="Oliver R.P."/>
            <person name="Wincker P."/>
            <person name="Balesdent M.-H."/>
            <person name="Howlett B.J."/>
        </authorList>
    </citation>
    <scope>NUCLEOTIDE SEQUENCE [LARGE SCALE GENOMIC DNA]</scope>
    <source>
        <strain evidence="2">JN3 / isolate v23.1.3 / race Av1-4-5-6-7-8</strain>
    </source>
</reference>
<evidence type="ECO:0000313" key="2">
    <source>
        <dbReference type="Proteomes" id="UP000002668"/>
    </source>
</evidence>
<accession>E5AEH0</accession>
<proteinExistence type="predicted"/>
<dbReference type="HOGENOM" id="CLU_428305_0_0_1"/>
<organism evidence="1 2">
    <name type="scientific">Leptosphaeria maculans (strain JN3 / isolate v23.1.3 / race Av1-4-5-6-7-8)</name>
    <name type="common">Blackleg fungus</name>
    <name type="synonym">Phoma lingam</name>
    <dbReference type="NCBI Taxonomy" id="985895"/>
    <lineage>
        <taxon>Eukaryota</taxon>
        <taxon>Fungi</taxon>
        <taxon>Dikarya</taxon>
        <taxon>Ascomycota</taxon>
        <taxon>Pezizomycotina</taxon>
        <taxon>Dothideomycetes</taxon>
        <taxon>Pleosporomycetidae</taxon>
        <taxon>Pleosporales</taxon>
        <taxon>Pleosporineae</taxon>
        <taxon>Leptosphaeriaceae</taxon>
        <taxon>Plenodomus</taxon>
        <taxon>Plenodomus lingam/Leptosphaeria maculans species complex</taxon>
    </lineage>
</organism>